<dbReference type="OrthoDB" id="1415956at2"/>
<sequence>MLSKILFRNFLIGFFLVSTFSSCSLIRKINETEPLTKGELNRRLLVQEYTRLSGSKIEKAADSILGYSKDSEVRTFAYLWKIKSLQSYNNAAFQTSPDLALIDTWTLTKQFSDFARSDRGKTRYKNWQPLVQSVTTGNLRDFEEKAREVLPWERYRDYSQLVYRYAETHPLTNLRFTDQTLRKEYLEYKGLPDSSAIKTVGSLPQVVADWANRLQFNSQSSVKSLKWNTEKMIAEQGWDTIDLDYRLQQVDEQLNKMLGRLDDLPNKLQGSIDTLSTRASDIMSRVENDLDQTKAFVQGERMSIDSMVLRERLALDTIVAREREAALADLGGITERTLEQIDGILWKLMLILILLVVILIVSFYIMGYYMGRSGKKKLQPQQEKPPEGRSD</sequence>
<name>A0A4S3LX00_9FLAO</name>
<keyword evidence="1" id="KW-0472">Membrane</keyword>
<keyword evidence="3" id="KW-1185">Reference proteome</keyword>
<evidence type="ECO:0000313" key="3">
    <source>
        <dbReference type="Proteomes" id="UP000305939"/>
    </source>
</evidence>
<feature type="transmembrane region" description="Helical" evidence="1">
    <location>
        <begin position="344"/>
        <end position="369"/>
    </location>
</feature>
<proteinExistence type="predicted"/>
<keyword evidence="1" id="KW-1133">Transmembrane helix</keyword>
<protein>
    <recommendedName>
        <fullName evidence="4">Chemotaxis protein</fullName>
    </recommendedName>
</protein>
<accession>A0A4S3LX00</accession>
<dbReference type="RefSeq" id="WP_136336992.1">
    <property type="nucleotide sequence ID" value="NZ_QXMP01000002.1"/>
</dbReference>
<gene>
    <name evidence="2" type="ORF">E7Z59_14050</name>
</gene>
<keyword evidence="1" id="KW-0812">Transmembrane</keyword>
<dbReference type="AlphaFoldDB" id="A0A4S3LX00"/>
<dbReference type="PROSITE" id="PS51257">
    <property type="entry name" value="PROKAR_LIPOPROTEIN"/>
    <property type="match status" value="1"/>
</dbReference>
<organism evidence="2 3">
    <name type="scientific">Robertkochia marina</name>
    <dbReference type="NCBI Taxonomy" id="1227945"/>
    <lineage>
        <taxon>Bacteria</taxon>
        <taxon>Pseudomonadati</taxon>
        <taxon>Bacteroidota</taxon>
        <taxon>Flavobacteriia</taxon>
        <taxon>Flavobacteriales</taxon>
        <taxon>Flavobacteriaceae</taxon>
        <taxon>Robertkochia</taxon>
    </lineage>
</organism>
<comment type="caution">
    <text evidence="2">The sequence shown here is derived from an EMBL/GenBank/DDBJ whole genome shotgun (WGS) entry which is preliminary data.</text>
</comment>
<evidence type="ECO:0000313" key="2">
    <source>
        <dbReference type="EMBL" id="THD65708.1"/>
    </source>
</evidence>
<evidence type="ECO:0000256" key="1">
    <source>
        <dbReference type="SAM" id="Phobius"/>
    </source>
</evidence>
<reference evidence="2 3" key="1">
    <citation type="submission" date="2019-04" db="EMBL/GenBank/DDBJ databases">
        <title>Draft genome sequence of Robertkochia marina CC-AMO-30D.</title>
        <authorList>
            <person name="Hameed A."/>
            <person name="Lin S.-Y."/>
            <person name="Shahina M."/>
            <person name="Lai W.-A."/>
            <person name="Young C.-C."/>
        </authorList>
    </citation>
    <scope>NUCLEOTIDE SEQUENCE [LARGE SCALE GENOMIC DNA]</scope>
    <source>
        <strain evidence="2 3">CC-AMO-30D</strain>
    </source>
</reference>
<evidence type="ECO:0008006" key="4">
    <source>
        <dbReference type="Google" id="ProtNLM"/>
    </source>
</evidence>
<dbReference type="EMBL" id="SSMC01000004">
    <property type="protein sequence ID" value="THD65708.1"/>
    <property type="molecule type" value="Genomic_DNA"/>
</dbReference>
<dbReference type="Proteomes" id="UP000305939">
    <property type="component" value="Unassembled WGS sequence"/>
</dbReference>